<dbReference type="Proteomes" id="UP001202479">
    <property type="component" value="Unassembled WGS sequence"/>
</dbReference>
<organism evidence="3 4">
    <name type="scientific">Candida oxycetoniae</name>
    <dbReference type="NCBI Taxonomy" id="497107"/>
    <lineage>
        <taxon>Eukaryota</taxon>
        <taxon>Fungi</taxon>
        <taxon>Dikarya</taxon>
        <taxon>Ascomycota</taxon>
        <taxon>Saccharomycotina</taxon>
        <taxon>Pichiomycetes</taxon>
        <taxon>Debaryomycetaceae</taxon>
        <taxon>Candida/Lodderomyces clade</taxon>
        <taxon>Candida</taxon>
    </lineage>
</organism>
<feature type="region of interest" description="Disordered" evidence="2">
    <location>
        <begin position="129"/>
        <end position="155"/>
    </location>
</feature>
<dbReference type="Gene3D" id="6.10.280.230">
    <property type="match status" value="1"/>
</dbReference>
<feature type="compositionally biased region" description="Polar residues" evidence="2">
    <location>
        <begin position="19"/>
        <end position="38"/>
    </location>
</feature>
<dbReference type="RefSeq" id="XP_049178227.1">
    <property type="nucleotide sequence ID" value="XM_049326186.1"/>
</dbReference>
<comment type="caution">
    <text evidence="3">The sequence shown here is derived from an EMBL/GenBank/DDBJ whole genome shotgun (WGS) entry which is preliminary data.</text>
</comment>
<feature type="region of interest" description="Disordered" evidence="2">
    <location>
        <begin position="294"/>
        <end position="379"/>
    </location>
</feature>
<keyword evidence="1" id="KW-0175">Coiled coil</keyword>
<evidence type="ECO:0000313" key="4">
    <source>
        <dbReference type="Proteomes" id="UP001202479"/>
    </source>
</evidence>
<evidence type="ECO:0000313" key="3">
    <source>
        <dbReference type="EMBL" id="KAI3402478.2"/>
    </source>
</evidence>
<name>A0AAI9SST2_9ASCO</name>
<gene>
    <name evidence="3" type="ORF">KGF56_004719</name>
</gene>
<feature type="compositionally biased region" description="Low complexity" evidence="2">
    <location>
        <begin position="141"/>
        <end position="155"/>
    </location>
</feature>
<feature type="compositionally biased region" description="Basic and acidic residues" evidence="2">
    <location>
        <begin position="323"/>
        <end position="339"/>
    </location>
</feature>
<dbReference type="AlphaFoldDB" id="A0AAI9SST2"/>
<evidence type="ECO:0000256" key="2">
    <source>
        <dbReference type="SAM" id="MobiDB-lite"/>
    </source>
</evidence>
<evidence type="ECO:0000256" key="1">
    <source>
        <dbReference type="SAM" id="Coils"/>
    </source>
</evidence>
<proteinExistence type="predicted"/>
<reference evidence="3" key="1">
    <citation type="journal article" date="2022" name="DNA Res.">
        <title>Genome analysis of five recently described species of the CUG-Ser clade uncovers Candida theae as a new hybrid lineage with pathogenic potential in the Candida parapsilosis species complex.</title>
        <authorList>
            <person name="Mixao V."/>
            <person name="Del Olmo V."/>
            <person name="Hegedusova E."/>
            <person name="Saus E."/>
            <person name="Pryszcz L."/>
            <person name="Cillingova A."/>
            <person name="Nosek J."/>
            <person name="Gabaldon T."/>
        </authorList>
    </citation>
    <scope>NUCLEOTIDE SEQUENCE</scope>
    <source>
        <strain evidence="3">CBS 10844</strain>
    </source>
</reference>
<protein>
    <submittedName>
        <fullName evidence="3">Uncharacterized protein</fullName>
    </submittedName>
</protein>
<dbReference type="GeneID" id="73382332"/>
<accession>A0AAI9SST2</accession>
<feature type="coiled-coil region" evidence="1">
    <location>
        <begin position="197"/>
        <end position="224"/>
    </location>
</feature>
<feature type="compositionally biased region" description="Polar residues" evidence="2">
    <location>
        <begin position="304"/>
        <end position="322"/>
    </location>
</feature>
<dbReference type="EMBL" id="JAHUZD010000145">
    <property type="protein sequence ID" value="KAI3402478.2"/>
    <property type="molecule type" value="Genomic_DNA"/>
</dbReference>
<sequence length="460" mass="52624">MDAASCGPSSALQNLNKHTQRDTSLQHQRITGQSQQHGIHQFRQGHNIDSKLNQEFQNFNQDAGGNDFAGQFIGMNRPLLQTNVPHALQQQHQQRGWIQDFSKMSIDQGQQPMQQQQHVQSQRIQNDWSGQFAQPGGLSLQQQPQPQQVAQPNRQFQVNPSYSLGRIQNTGGLYMNPAVAAPVSVPQFNQQSEHQQAHKFEDQQKQFENEFDAIEKELQSESQVQRDDSGKDIFAEAARKIEKTMNSFNTNDSEMANKFQNSEFLKLMSSIGGKKVELQDNKLVNVENQQDIREQQDSLDSMPHESSSSTVNQGKFQNSSSIDYHEPIHNHDHHHHFDNDEWSSEQIPNLPLPSGISSKQQKLEKESQPPIQQQEENRLPDPLAHISVGQLEGITDPLAAARIISGGQVQTRDWVDGDDDWLTQDMPTLASRPRPWRKGQIVDHHWDEMYRDYRHDDDYN</sequence>
<keyword evidence="4" id="KW-1185">Reference proteome</keyword>
<feature type="region of interest" description="Disordered" evidence="2">
    <location>
        <begin position="19"/>
        <end position="39"/>
    </location>
</feature>